<reference evidence="2" key="1">
    <citation type="submission" date="2021-12" db="EMBL/GenBank/DDBJ databases">
        <title>Convergent genome expansion in fungi linked to evolution of root-endophyte symbiosis.</title>
        <authorList>
            <consortium name="DOE Joint Genome Institute"/>
            <person name="Ke Y.-H."/>
            <person name="Bonito G."/>
            <person name="Liao H.-L."/>
            <person name="Looney B."/>
            <person name="Rojas-Flechas A."/>
            <person name="Nash J."/>
            <person name="Hameed K."/>
            <person name="Schadt C."/>
            <person name="Martin F."/>
            <person name="Crous P.W."/>
            <person name="Miettinen O."/>
            <person name="Magnuson J.K."/>
            <person name="Labbe J."/>
            <person name="Jacobson D."/>
            <person name="Doktycz M.J."/>
            <person name="Veneault-Fourrey C."/>
            <person name="Kuo A."/>
            <person name="Mondo S."/>
            <person name="Calhoun S."/>
            <person name="Riley R."/>
            <person name="Ohm R."/>
            <person name="LaButti K."/>
            <person name="Andreopoulos B."/>
            <person name="Pangilinan J."/>
            <person name="Nolan M."/>
            <person name="Tritt A."/>
            <person name="Clum A."/>
            <person name="Lipzen A."/>
            <person name="Daum C."/>
            <person name="Barry K."/>
            <person name="Grigoriev I.V."/>
            <person name="Vilgalys R."/>
        </authorList>
    </citation>
    <scope>NUCLEOTIDE SEQUENCE</scope>
    <source>
        <strain evidence="2">PMI_201</strain>
    </source>
</reference>
<dbReference type="GO" id="GO:0016787">
    <property type="term" value="F:hydrolase activity"/>
    <property type="evidence" value="ECO:0007669"/>
    <property type="project" value="InterPro"/>
</dbReference>
<organism evidence="2 3">
    <name type="scientific">Talaromyces proteolyticus</name>
    <dbReference type="NCBI Taxonomy" id="1131652"/>
    <lineage>
        <taxon>Eukaryota</taxon>
        <taxon>Fungi</taxon>
        <taxon>Dikarya</taxon>
        <taxon>Ascomycota</taxon>
        <taxon>Pezizomycotina</taxon>
        <taxon>Eurotiomycetes</taxon>
        <taxon>Eurotiomycetidae</taxon>
        <taxon>Eurotiales</taxon>
        <taxon>Trichocomaceae</taxon>
        <taxon>Talaromyces</taxon>
        <taxon>Talaromyces sect. Bacilispori</taxon>
    </lineage>
</organism>
<name>A0AAD4KRQ2_9EURO</name>
<dbReference type="RefSeq" id="XP_046073394.1">
    <property type="nucleotide sequence ID" value="XM_046218184.1"/>
</dbReference>
<dbReference type="InterPro" id="IPR013094">
    <property type="entry name" value="AB_hydrolase_3"/>
</dbReference>
<dbReference type="Pfam" id="PF07859">
    <property type="entry name" value="Abhydrolase_3"/>
    <property type="match status" value="1"/>
</dbReference>
<dbReference type="AlphaFoldDB" id="A0AAD4KRQ2"/>
<feature type="domain" description="Alpha/beta hydrolase fold-3" evidence="1">
    <location>
        <begin position="56"/>
        <end position="117"/>
    </location>
</feature>
<dbReference type="Gene3D" id="3.40.50.1820">
    <property type="entry name" value="alpha/beta hydrolase"/>
    <property type="match status" value="2"/>
</dbReference>
<dbReference type="Proteomes" id="UP001201262">
    <property type="component" value="Unassembled WGS sequence"/>
</dbReference>
<dbReference type="EMBL" id="JAJTJA010000005">
    <property type="protein sequence ID" value="KAH8698930.1"/>
    <property type="molecule type" value="Genomic_DNA"/>
</dbReference>
<evidence type="ECO:0000313" key="3">
    <source>
        <dbReference type="Proteomes" id="UP001201262"/>
    </source>
</evidence>
<evidence type="ECO:0000313" key="2">
    <source>
        <dbReference type="EMBL" id="KAH8698930.1"/>
    </source>
</evidence>
<gene>
    <name evidence="2" type="ORF">BGW36DRAFT_396561</name>
</gene>
<comment type="caution">
    <text evidence="2">The sequence shown here is derived from an EMBL/GenBank/DDBJ whole genome shotgun (WGS) entry which is preliminary data.</text>
</comment>
<dbReference type="GeneID" id="70248471"/>
<sequence>MFGFLGFVRYIRLRFLMTFSRLFIKFLSSPPKPQPDSVLRIPSRDKHRAIKVHVYQAHDDFCRLITRTAGYIVLDVEYSLGPEQLFPAAIYDVEDVLQYVPSRPDEYDASQASISGDPGLKQVLAPGGKNRPPFWTKIFQESYIKDIDPGDPRISPAYANKSNFPKDMLFVTAAQDASVLEAEEWAQRYEITSEVIVVARDETYRVAVDNFVAEYFTNQQNIQVPAEVKSRVRRLRLQ</sequence>
<dbReference type="SUPFAM" id="SSF53474">
    <property type="entry name" value="alpha/beta-Hydrolases"/>
    <property type="match status" value="1"/>
</dbReference>
<accession>A0AAD4KRQ2</accession>
<keyword evidence="3" id="KW-1185">Reference proteome</keyword>
<proteinExistence type="predicted"/>
<evidence type="ECO:0000259" key="1">
    <source>
        <dbReference type="Pfam" id="PF07859"/>
    </source>
</evidence>
<protein>
    <recommendedName>
        <fullName evidence="1">Alpha/beta hydrolase fold-3 domain-containing protein</fullName>
    </recommendedName>
</protein>
<dbReference type="InterPro" id="IPR029058">
    <property type="entry name" value="AB_hydrolase_fold"/>
</dbReference>